<evidence type="ECO:0000256" key="1">
    <source>
        <dbReference type="SAM" id="MobiDB-lite"/>
    </source>
</evidence>
<gene>
    <name evidence="2" type="ORF">SAMN05660657_00937</name>
</gene>
<proteinExistence type="predicted"/>
<dbReference type="InterPro" id="IPR012349">
    <property type="entry name" value="Split_barrel_FMN-bd"/>
</dbReference>
<dbReference type="EMBL" id="FPBA01000002">
    <property type="protein sequence ID" value="SFT45921.1"/>
    <property type="molecule type" value="Genomic_DNA"/>
</dbReference>
<name>A0A1I6Y6R0_9ACTN</name>
<dbReference type="STRING" id="1296565.SAMN05660657_00937"/>
<feature type="compositionally biased region" description="Polar residues" evidence="1">
    <location>
        <begin position="1"/>
        <end position="13"/>
    </location>
</feature>
<reference evidence="3" key="1">
    <citation type="submission" date="2016-10" db="EMBL/GenBank/DDBJ databases">
        <authorList>
            <person name="Varghese N."/>
            <person name="Submissions S."/>
        </authorList>
    </citation>
    <scope>NUCLEOTIDE SEQUENCE [LARGE SCALE GENOMIC DNA]</scope>
    <source>
        <strain evidence="3">DSM 46136</strain>
    </source>
</reference>
<sequence length="219" mass="22925">MSTAPPLSPTARSTVRRGAKRARTDRAELYAVLDAGLVGHLGVVLGDAPVVLPTGYGRDGDTLYLHGSTGAATLRAAAAGAPVCFTVTHLDGIVYARSAFHHSVNYRCAVVHGAARLVTDPGERLHGFEVLTEHLAPGSWSATRQPDRRELAATALLALDLAEASVKVRTGPPGDDEADLATPVWAGVLPLRTVVGTPESDPLLPEGVPVPERVLSRQV</sequence>
<dbReference type="SUPFAM" id="SSF50475">
    <property type="entry name" value="FMN-binding split barrel"/>
    <property type="match status" value="1"/>
</dbReference>
<dbReference type="InterPro" id="IPR024747">
    <property type="entry name" value="Pyridox_Oxase-rel"/>
</dbReference>
<evidence type="ECO:0000313" key="2">
    <source>
        <dbReference type="EMBL" id="SFT45921.1"/>
    </source>
</evidence>
<organism evidence="2 3">
    <name type="scientific">Geodermatophilus amargosae</name>
    <dbReference type="NCBI Taxonomy" id="1296565"/>
    <lineage>
        <taxon>Bacteria</taxon>
        <taxon>Bacillati</taxon>
        <taxon>Actinomycetota</taxon>
        <taxon>Actinomycetes</taxon>
        <taxon>Geodermatophilales</taxon>
        <taxon>Geodermatophilaceae</taxon>
        <taxon>Geodermatophilus</taxon>
    </lineage>
</organism>
<feature type="region of interest" description="Disordered" evidence="1">
    <location>
        <begin position="1"/>
        <end position="20"/>
    </location>
</feature>
<accession>A0A1I6Y6R0</accession>
<dbReference type="Pfam" id="PF12900">
    <property type="entry name" value="Pyridox_ox_2"/>
    <property type="match status" value="1"/>
</dbReference>
<evidence type="ECO:0008006" key="4">
    <source>
        <dbReference type="Google" id="ProtNLM"/>
    </source>
</evidence>
<dbReference type="AlphaFoldDB" id="A0A1I6Y6R0"/>
<protein>
    <recommendedName>
        <fullName evidence="4">Nitroimidazol reductase NimA, pyridoxamine 5'-phosphate oxidase superfamily</fullName>
    </recommendedName>
</protein>
<dbReference type="PANTHER" id="PTHR34071:SF2">
    <property type="entry name" value="FLAVIN-NUCLEOTIDE-BINDING PROTEIN"/>
    <property type="match status" value="1"/>
</dbReference>
<keyword evidence="3" id="KW-1185">Reference proteome</keyword>
<evidence type="ECO:0000313" key="3">
    <source>
        <dbReference type="Proteomes" id="UP000199546"/>
    </source>
</evidence>
<dbReference type="RefSeq" id="WP_217644542.1">
    <property type="nucleotide sequence ID" value="NZ_FPBA01000002.1"/>
</dbReference>
<dbReference type="Gene3D" id="2.30.110.10">
    <property type="entry name" value="Electron Transport, Fmn-binding Protein, Chain A"/>
    <property type="match status" value="1"/>
</dbReference>
<dbReference type="Proteomes" id="UP000199546">
    <property type="component" value="Unassembled WGS sequence"/>
</dbReference>
<feature type="region of interest" description="Disordered" evidence="1">
    <location>
        <begin position="198"/>
        <end position="219"/>
    </location>
</feature>
<dbReference type="PANTHER" id="PTHR34071">
    <property type="entry name" value="5-NITROIMIDAZOLE ANTIBIOTICS RESISTANCE PROTEIN, NIMA-FAMILY-RELATED PROTEIN-RELATED"/>
    <property type="match status" value="1"/>
</dbReference>